<protein>
    <submittedName>
        <fullName evidence="1">Uncharacterized protein</fullName>
    </submittedName>
</protein>
<organism evidence="1 2">
    <name type="scientific">Atta colombica</name>
    <dbReference type="NCBI Taxonomy" id="520822"/>
    <lineage>
        <taxon>Eukaryota</taxon>
        <taxon>Metazoa</taxon>
        <taxon>Ecdysozoa</taxon>
        <taxon>Arthropoda</taxon>
        <taxon>Hexapoda</taxon>
        <taxon>Insecta</taxon>
        <taxon>Pterygota</taxon>
        <taxon>Neoptera</taxon>
        <taxon>Endopterygota</taxon>
        <taxon>Hymenoptera</taxon>
        <taxon>Apocrita</taxon>
        <taxon>Aculeata</taxon>
        <taxon>Formicoidea</taxon>
        <taxon>Formicidae</taxon>
        <taxon>Myrmicinae</taxon>
        <taxon>Atta</taxon>
    </lineage>
</organism>
<sequence>MFSIFNSASSHTSSKSRYISHTLMRRYVLTLTAYKFLDIEIVVGPTSHVEIAISDNRGNRIILPHATWKASIERCTDIERLMQSTSFAPSSVRDLMIEIVKMRNMNVVKLSLREICLYMKP</sequence>
<gene>
    <name evidence="1" type="ORF">ALC53_04414</name>
</gene>
<name>A0A195BLN4_9HYME</name>
<dbReference type="AlphaFoldDB" id="A0A195BLN4"/>
<dbReference type="EMBL" id="KQ976449">
    <property type="protein sequence ID" value="KYM85829.1"/>
    <property type="molecule type" value="Genomic_DNA"/>
</dbReference>
<dbReference type="Proteomes" id="UP000078540">
    <property type="component" value="Unassembled WGS sequence"/>
</dbReference>
<evidence type="ECO:0000313" key="1">
    <source>
        <dbReference type="EMBL" id="KYM85829.1"/>
    </source>
</evidence>
<keyword evidence="2" id="KW-1185">Reference proteome</keyword>
<proteinExistence type="predicted"/>
<accession>A0A195BLN4</accession>
<evidence type="ECO:0000313" key="2">
    <source>
        <dbReference type="Proteomes" id="UP000078540"/>
    </source>
</evidence>
<reference evidence="1 2" key="1">
    <citation type="submission" date="2015-09" db="EMBL/GenBank/DDBJ databases">
        <title>Atta colombica WGS genome.</title>
        <authorList>
            <person name="Nygaard S."/>
            <person name="Hu H."/>
            <person name="Boomsma J."/>
            <person name="Zhang G."/>
        </authorList>
    </citation>
    <scope>NUCLEOTIDE SEQUENCE [LARGE SCALE GENOMIC DNA]</scope>
    <source>
        <strain evidence="1">Treedump-2</strain>
        <tissue evidence="1">Whole body</tissue>
    </source>
</reference>